<dbReference type="Gene3D" id="1.10.3210.10">
    <property type="entry name" value="Hypothetical protein af1432"/>
    <property type="match status" value="1"/>
</dbReference>
<organism evidence="2 3">
    <name type="scientific">Microbulbifer variabilis</name>
    <dbReference type="NCBI Taxonomy" id="266805"/>
    <lineage>
        <taxon>Bacteria</taxon>
        <taxon>Pseudomonadati</taxon>
        <taxon>Pseudomonadota</taxon>
        <taxon>Gammaproteobacteria</taxon>
        <taxon>Cellvibrionales</taxon>
        <taxon>Microbulbiferaceae</taxon>
        <taxon>Microbulbifer</taxon>
    </lineage>
</organism>
<reference evidence="2" key="1">
    <citation type="submission" date="2022-02" db="EMBL/GenBank/DDBJ databases">
        <title>Coral-associated bacteria.</title>
        <authorList>
            <person name="Tang K."/>
            <person name="Wang X."/>
        </authorList>
    </citation>
    <scope>NUCLEOTIDE SEQUENCE</scope>
    <source>
        <strain evidence="2">SCSIO 43006</strain>
    </source>
</reference>
<dbReference type="RefSeq" id="WP_252085621.1">
    <property type="nucleotide sequence ID" value="NZ_CP092418.1"/>
</dbReference>
<protein>
    <submittedName>
        <fullName evidence="2">HD domain-containing protein</fullName>
    </submittedName>
</protein>
<dbReference type="EMBL" id="CP092418">
    <property type="protein sequence ID" value="USD23275.1"/>
    <property type="molecule type" value="Genomic_DNA"/>
</dbReference>
<dbReference type="Pfam" id="PF01966">
    <property type="entry name" value="HD"/>
    <property type="match status" value="1"/>
</dbReference>
<dbReference type="Proteomes" id="UP001055658">
    <property type="component" value="Chromosome"/>
</dbReference>
<sequence length="164" mass="18676">MDNLDAPQHLINHVTLVGEAADLLIKKFIEMKVNFDPDFVRVGVVIHDIGKIIHTNEMYGPGSQHEPEGERILLSKGFTPAIARCCLSHARWSDMECTIEELAIALSDKLWKGKRVEELELQIIDRISHILDVERWDIFSELDLCFESIASEGLKRLQRSVTRG</sequence>
<dbReference type="InterPro" id="IPR006674">
    <property type="entry name" value="HD_domain"/>
</dbReference>
<name>A0ABY4VG40_9GAMM</name>
<feature type="domain" description="HD" evidence="1">
    <location>
        <begin position="29"/>
        <end position="110"/>
    </location>
</feature>
<dbReference type="SUPFAM" id="SSF109604">
    <property type="entry name" value="HD-domain/PDEase-like"/>
    <property type="match status" value="1"/>
</dbReference>
<evidence type="ECO:0000259" key="1">
    <source>
        <dbReference type="Pfam" id="PF01966"/>
    </source>
</evidence>
<keyword evidence="3" id="KW-1185">Reference proteome</keyword>
<evidence type="ECO:0000313" key="3">
    <source>
        <dbReference type="Proteomes" id="UP001055658"/>
    </source>
</evidence>
<gene>
    <name evidence="2" type="ORF">MJO52_09090</name>
</gene>
<accession>A0ABY4VG40</accession>
<evidence type="ECO:0000313" key="2">
    <source>
        <dbReference type="EMBL" id="USD23275.1"/>
    </source>
</evidence>
<proteinExistence type="predicted"/>